<evidence type="ECO:0000259" key="4">
    <source>
        <dbReference type="PROSITE" id="PS50043"/>
    </source>
</evidence>
<evidence type="ECO:0000313" key="5">
    <source>
        <dbReference type="EMBL" id="OSC31773.1"/>
    </source>
</evidence>
<evidence type="ECO:0000313" key="6">
    <source>
        <dbReference type="Proteomes" id="UP000193577"/>
    </source>
</evidence>
<dbReference type="SMART" id="SM00421">
    <property type="entry name" value="HTH_LUXR"/>
    <property type="match status" value="1"/>
</dbReference>
<evidence type="ECO:0000256" key="1">
    <source>
        <dbReference type="ARBA" id="ARBA00023015"/>
    </source>
</evidence>
<dbReference type="Gene3D" id="1.10.10.10">
    <property type="entry name" value="Winged helix-like DNA-binding domain superfamily/Winged helix DNA-binding domain"/>
    <property type="match status" value="1"/>
</dbReference>
<evidence type="ECO:0000256" key="2">
    <source>
        <dbReference type="ARBA" id="ARBA00023125"/>
    </source>
</evidence>
<keyword evidence="1" id="KW-0805">Transcription regulation</keyword>
<dbReference type="PANTHER" id="PTHR44688:SF16">
    <property type="entry name" value="DNA-BINDING TRANSCRIPTIONAL ACTIVATOR DEVR_DOSR"/>
    <property type="match status" value="1"/>
</dbReference>
<name>A0AA91PC61_9MYCO</name>
<organism evidence="5 6">
    <name type="scientific">Mycolicibacillus koreensis</name>
    <dbReference type="NCBI Taxonomy" id="1069220"/>
    <lineage>
        <taxon>Bacteria</taxon>
        <taxon>Bacillati</taxon>
        <taxon>Actinomycetota</taxon>
        <taxon>Actinomycetes</taxon>
        <taxon>Mycobacteriales</taxon>
        <taxon>Mycobacteriaceae</taxon>
        <taxon>Mycolicibacillus</taxon>
    </lineage>
</organism>
<keyword evidence="6" id="KW-1185">Reference proteome</keyword>
<protein>
    <recommendedName>
        <fullName evidence="4">HTH luxR-type domain-containing protein</fullName>
    </recommendedName>
</protein>
<dbReference type="Pfam" id="PF00196">
    <property type="entry name" value="GerE"/>
    <property type="match status" value="1"/>
</dbReference>
<dbReference type="PROSITE" id="PS50043">
    <property type="entry name" value="HTH_LUXR_2"/>
    <property type="match status" value="1"/>
</dbReference>
<feature type="domain" description="HTH luxR-type" evidence="4">
    <location>
        <begin position="138"/>
        <end position="203"/>
    </location>
</feature>
<dbReference type="PANTHER" id="PTHR44688">
    <property type="entry name" value="DNA-BINDING TRANSCRIPTIONAL ACTIVATOR DEVR_DOSR"/>
    <property type="match status" value="1"/>
</dbReference>
<dbReference type="InterPro" id="IPR029016">
    <property type="entry name" value="GAF-like_dom_sf"/>
</dbReference>
<reference evidence="5 6" key="1">
    <citation type="submission" date="2017-04" db="EMBL/GenBank/DDBJ databases">
        <title>The new phylogeny of genus Mycobacterium.</title>
        <authorList>
            <person name="Tortoli E."/>
            <person name="Trovato A."/>
            <person name="Cirillo D.M."/>
        </authorList>
    </citation>
    <scope>NUCLEOTIDE SEQUENCE [LARGE SCALE GENOMIC DNA]</scope>
    <source>
        <strain evidence="5 6">KCTC 19819</strain>
    </source>
</reference>
<dbReference type="SUPFAM" id="SSF46894">
    <property type="entry name" value="C-terminal effector domain of the bipartite response regulators"/>
    <property type="match status" value="1"/>
</dbReference>
<dbReference type="Proteomes" id="UP000193577">
    <property type="component" value="Unassembled WGS sequence"/>
</dbReference>
<dbReference type="CDD" id="cd06170">
    <property type="entry name" value="LuxR_C_like"/>
    <property type="match status" value="1"/>
</dbReference>
<keyword evidence="3" id="KW-0804">Transcription</keyword>
<evidence type="ECO:0000256" key="3">
    <source>
        <dbReference type="ARBA" id="ARBA00023163"/>
    </source>
</evidence>
<dbReference type="AlphaFoldDB" id="A0AA91PC61"/>
<dbReference type="InterPro" id="IPR000792">
    <property type="entry name" value="Tscrpt_reg_LuxR_C"/>
</dbReference>
<dbReference type="InterPro" id="IPR036388">
    <property type="entry name" value="WH-like_DNA-bd_sf"/>
</dbReference>
<dbReference type="EMBL" id="NCXO01000042">
    <property type="protein sequence ID" value="OSC31773.1"/>
    <property type="molecule type" value="Genomic_DNA"/>
</dbReference>
<comment type="caution">
    <text evidence="5">The sequence shown here is derived from an EMBL/GenBank/DDBJ whole genome shotgun (WGS) entry which is preliminary data.</text>
</comment>
<dbReference type="InterPro" id="IPR016032">
    <property type="entry name" value="Sig_transdc_resp-reg_C-effctor"/>
</dbReference>
<accession>A0AA91PC61</accession>
<dbReference type="PRINTS" id="PR00038">
    <property type="entry name" value="HTHLUXR"/>
</dbReference>
<dbReference type="Gene3D" id="3.30.450.40">
    <property type="match status" value="1"/>
</dbReference>
<keyword evidence="2" id="KW-0238">DNA-binding</keyword>
<dbReference type="GO" id="GO:0003677">
    <property type="term" value="F:DNA binding"/>
    <property type="evidence" value="ECO:0007669"/>
    <property type="project" value="UniProtKB-KW"/>
</dbReference>
<gene>
    <name evidence="5" type="ORF">B8W67_15960</name>
</gene>
<dbReference type="GO" id="GO:0006355">
    <property type="term" value="P:regulation of DNA-templated transcription"/>
    <property type="evidence" value="ECO:0007669"/>
    <property type="project" value="InterPro"/>
</dbReference>
<dbReference type="SUPFAM" id="SSF55781">
    <property type="entry name" value="GAF domain-like"/>
    <property type="match status" value="1"/>
</dbReference>
<sequence length="208" mass="23174">MLRNRRPILIHDAQKDPRVHAELAAAVKSTAYVAAPVYVWDEPFALLHADFAERCGGVDSTDRDRLGFLAEGIGTIFERNLTLERLRIMRALIDEHTREIALLAETFDSNIPGDFAAIAELGDGDDGRSVGERRQYRDSDLHAKLTQRERQVLGLLTVGNTNAQIASQLFISPNTVKSHIRDIMRKLQAANRTDAALKGRRLALPLTP</sequence>
<proteinExistence type="predicted"/>